<protein>
    <recommendedName>
        <fullName evidence="3">Mannose-6-phosphate isomerase</fullName>
    </recommendedName>
</protein>
<evidence type="ECO:0000313" key="1">
    <source>
        <dbReference type="EMBL" id="CAK0887305.1"/>
    </source>
</evidence>
<proteinExistence type="predicted"/>
<comment type="caution">
    <text evidence="1">The sequence shown here is derived from an EMBL/GenBank/DDBJ whole genome shotgun (WGS) entry which is preliminary data.</text>
</comment>
<gene>
    <name evidence="1" type="ORF">PCOR1329_LOCUS68401</name>
</gene>
<organism evidence="1 2">
    <name type="scientific">Prorocentrum cordatum</name>
    <dbReference type="NCBI Taxonomy" id="2364126"/>
    <lineage>
        <taxon>Eukaryota</taxon>
        <taxon>Sar</taxon>
        <taxon>Alveolata</taxon>
        <taxon>Dinophyceae</taxon>
        <taxon>Prorocentrales</taxon>
        <taxon>Prorocentraceae</taxon>
        <taxon>Prorocentrum</taxon>
    </lineage>
</organism>
<keyword evidence="2" id="KW-1185">Reference proteome</keyword>
<dbReference type="Proteomes" id="UP001189429">
    <property type="component" value="Unassembled WGS sequence"/>
</dbReference>
<sequence>DHLGPGRDAGARAALARVQEAGCAEIVSQSLYLPVQPGGLHPRGHEPVPVPPCLRNCASAAPDRQLRAIHSQLNQPKSAMIGLEHPYEHQEQLGEAFSFVNKGKGKGKLDAQAFLQGMHYMSQQLQPDLLEGLTAQMGIFAAQVRSAGGMFEG</sequence>
<reference evidence="1" key="1">
    <citation type="submission" date="2023-10" db="EMBL/GenBank/DDBJ databases">
        <authorList>
            <person name="Chen Y."/>
            <person name="Shah S."/>
            <person name="Dougan E. K."/>
            <person name="Thang M."/>
            <person name="Chan C."/>
        </authorList>
    </citation>
    <scope>NUCLEOTIDE SEQUENCE [LARGE SCALE GENOMIC DNA]</scope>
</reference>
<evidence type="ECO:0000313" key="2">
    <source>
        <dbReference type="Proteomes" id="UP001189429"/>
    </source>
</evidence>
<evidence type="ECO:0008006" key="3">
    <source>
        <dbReference type="Google" id="ProtNLM"/>
    </source>
</evidence>
<name>A0ABN9WQ71_9DINO</name>
<accession>A0ABN9WQ71</accession>
<dbReference type="EMBL" id="CAUYUJ010018923">
    <property type="protein sequence ID" value="CAK0887305.1"/>
    <property type="molecule type" value="Genomic_DNA"/>
</dbReference>
<feature type="non-terminal residue" evidence="1">
    <location>
        <position position="1"/>
    </location>
</feature>